<evidence type="ECO:0000313" key="2">
    <source>
        <dbReference type="EMBL" id="CAG9285967.1"/>
    </source>
</evidence>
<evidence type="ECO:0000259" key="1">
    <source>
        <dbReference type="PROSITE" id="PS51203"/>
    </source>
</evidence>
<dbReference type="GO" id="GO:0006457">
    <property type="term" value="P:protein folding"/>
    <property type="evidence" value="ECO:0007669"/>
    <property type="project" value="TreeGrafter"/>
</dbReference>
<name>A0A8J9SA33_PHATR</name>
<accession>A0A8J9SA33</accession>
<dbReference type="PROSITE" id="PS51203">
    <property type="entry name" value="CS"/>
    <property type="match status" value="1"/>
</dbReference>
<dbReference type="PANTHER" id="PTHR12356:SF18">
    <property type="entry name" value="NUDC DOMAIN-CONTAINING PROTEIN 2"/>
    <property type="match status" value="1"/>
</dbReference>
<dbReference type="Pfam" id="PF04969">
    <property type="entry name" value="CS"/>
    <property type="match status" value="1"/>
</dbReference>
<gene>
    <name evidence="2" type="ORF">PTTT1_LOCUS30790</name>
</gene>
<dbReference type="Gene3D" id="2.60.40.790">
    <property type="match status" value="1"/>
</dbReference>
<protein>
    <recommendedName>
        <fullName evidence="1">CS domain-containing protein</fullName>
    </recommendedName>
</protein>
<dbReference type="InterPro" id="IPR008978">
    <property type="entry name" value="HSP20-like_chaperone"/>
</dbReference>
<proteinExistence type="predicted"/>
<organism evidence="2">
    <name type="scientific">Phaeodactylum tricornutum</name>
    <name type="common">Diatom</name>
    <dbReference type="NCBI Taxonomy" id="2850"/>
    <lineage>
        <taxon>Eukaryota</taxon>
        <taxon>Sar</taxon>
        <taxon>Stramenopiles</taxon>
        <taxon>Ochrophyta</taxon>
        <taxon>Bacillariophyta</taxon>
        <taxon>Bacillariophyceae</taxon>
        <taxon>Bacillariophycidae</taxon>
        <taxon>Naviculales</taxon>
        <taxon>Phaeodactylaceae</taxon>
        <taxon>Phaeodactylum</taxon>
    </lineage>
</organism>
<reference evidence="2" key="1">
    <citation type="submission" date="2022-02" db="EMBL/GenBank/DDBJ databases">
        <authorList>
            <person name="Giguere J D."/>
        </authorList>
    </citation>
    <scope>NUCLEOTIDE SEQUENCE</scope>
    <source>
        <strain evidence="2">CCAP 1055/1</strain>
    </source>
</reference>
<dbReference type="SUPFAM" id="SSF49764">
    <property type="entry name" value="HSP20-like chaperones"/>
    <property type="match status" value="1"/>
</dbReference>
<dbReference type="GO" id="GO:0051082">
    <property type="term" value="F:unfolded protein binding"/>
    <property type="evidence" value="ECO:0007669"/>
    <property type="project" value="TreeGrafter"/>
</dbReference>
<dbReference type="InterPro" id="IPR037898">
    <property type="entry name" value="NudC_fam"/>
</dbReference>
<dbReference type="InterPro" id="IPR007052">
    <property type="entry name" value="CS_dom"/>
</dbReference>
<feature type="non-terminal residue" evidence="2">
    <location>
        <position position="1"/>
    </location>
</feature>
<dbReference type="PANTHER" id="PTHR12356">
    <property type="entry name" value="NUCLEAR MOVEMENT PROTEIN NUDC"/>
    <property type="match status" value="1"/>
</dbReference>
<dbReference type="CDD" id="cd06467">
    <property type="entry name" value="p23_NUDC_like"/>
    <property type="match status" value="1"/>
</dbReference>
<sequence>RFKFIYQGNAVYEWEQSLNEVVIYIPAPKFLESASQLSCDIQANHLKLGLKGSKSLFIDEKTCNTIETAESTWCLEDGSIVLYLQKANKGLVWASALTGRFDVELNVAQLEQVRKKIMLERWQEEHPEMDFRDAEFNGSVPDPRSFMGGVGYG</sequence>
<dbReference type="GO" id="GO:0005737">
    <property type="term" value="C:cytoplasm"/>
    <property type="evidence" value="ECO:0007669"/>
    <property type="project" value="TreeGrafter"/>
</dbReference>
<dbReference type="EMBL" id="OU594962">
    <property type="protein sequence ID" value="CAG9285967.1"/>
    <property type="molecule type" value="Genomic_DNA"/>
</dbReference>
<dbReference type="AlphaFoldDB" id="A0A8J9SA33"/>
<dbReference type="Proteomes" id="UP000836788">
    <property type="component" value="Chromosome 21"/>
</dbReference>
<feature type="domain" description="CS" evidence="1">
    <location>
        <begin position="7"/>
        <end position="97"/>
    </location>
</feature>